<sequence length="272" mass="30868">MTYNWPDISTFTSPDYKKARYEAQNAVFWLARGAHSYLEPLPQNRHLELEWQSDRETLCTKVFDGDLQIGLSIPELEIFFCENGEKVRHSFWFDDRTPAYAEAWYLVELLHRDRDRSKFTIELPFESKDFFLGDTDEHDAPAVAVELKAMHDCFIIAADVLSQVQQKLADSGDVVAEIGGISCKPENFTLSFEIVTKPDDHANVLVGMSLGDDLRPAPFFFVSKNYAESAKNNHALDFDAANLLSLNKMSEQKMDNATVINQLLQDAKSCLG</sequence>
<evidence type="ECO:0000313" key="1">
    <source>
        <dbReference type="EMBL" id="ADE40351.1"/>
    </source>
</evidence>
<reference evidence="1 2" key="1">
    <citation type="journal article" date="2010" name="J. Bacteriol.">
        <title>Complete genome sequence of "Candidatus Puniceispirillum marinum" IMCC1322, a representative of the SAR116 clade in the Alphaproteobacteria.</title>
        <authorList>
            <person name="Oh H.M."/>
            <person name="Kwon K.K."/>
            <person name="Kang I."/>
            <person name="Kang S.G."/>
            <person name="Lee J.H."/>
            <person name="Kim S.J."/>
            <person name="Cho J.C."/>
        </authorList>
    </citation>
    <scope>NUCLEOTIDE SEQUENCE [LARGE SCALE GENOMIC DNA]</scope>
    <source>
        <strain evidence="1 2">IMCC1322</strain>
    </source>
</reference>
<dbReference type="EMBL" id="CP001751">
    <property type="protein sequence ID" value="ADE40351.1"/>
    <property type="molecule type" value="Genomic_DNA"/>
</dbReference>
<dbReference type="Proteomes" id="UP000007460">
    <property type="component" value="Chromosome"/>
</dbReference>
<evidence type="ECO:0000313" key="2">
    <source>
        <dbReference type="Proteomes" id="UP000007460"/>
    </source>
</evidence>
<dbReference type="eggNOG" id="ENOG50347VQ">
    <property type="taxonomic scope" value="Bacteria"/>
</dbReference>
<proteinExistence type="predicted"/>
<dbReference type="KEGG" id="apb:SAR116_2108"/>
<dbReference type="STRING" id="488538.SAR116_2108"/>
<dbReference type="HOGENOM" id="CLU_1119150_0_0_5"/>
<gene>
    <name evidence="1" type="ordered locus">SAR116_2108</name>
</gene>
<keyword evidence="2" id="KW-1185">Reference proteome</keyword>
<dbReference type="RefSeq" id="WP_013046978.1">
    <property type="nucleotide sequence ID" value="NC_014010.1"/>
</dbReference>
<accession>D5BNF8</accession>
<name>D5BNF8_PUNMI</name>
<dbReference type="OrthoDB" id="8017996at2"/>
<protein>
    <submittedName>
        <fullName evidence="1">Phage protein</fullName>
    </submittedName>
</protein>
<organism evidence="1 2">
    <name type="scientific">Puniceispirillum marinum (strain IMCC1322)</name>
    <dbReference type="NCBI Taxonomy" id="488538"/>
    <lineage>
        <taxon>Bacteria</taxon>
        <taxon>Pseudomonadati</taxon>
        <taxon>Pseudomonadota</taxon>
        <taxon>Alphaproteobacteria</taxon>
        <taxon>Candidatus Puniceispirillales</taxon>
        <taxon>Candidatus Puniceispirillaceae</taxon>
        <taxon>Candidatus Puniceispirillum</taxon>
    </lineage>
</organism>
<dbReference type="AlphaFoldDB" id="D5BNF8"/>